<feature type="compositionally biased region" description="Acidic residues" evidence="1">
    <location>
        <begin position="40"/>
        <end position="53"/>
    </location>
</feature>
<evidence type="ECO:0000313" key="2">
    <source>
        <dbReference type="EMBL" id="KAF2068408.1"/>
    </source>
</evidence>
<comment type="caution">
    <text evidence="2">The sequence shown here is derived from an EMBL/GenBank/DDBJ whole genome shotgun (WGS) entry which is preliminary data.</text>
</comment>
<gene>
    <name evidence="2" type="ORF">CYY_010264</name>
</gene>
<reference evidence="2" key="1">
    <citation type="submission" date="2020-01" db="EMBL/GenBank/DDBJ databases">
        <title>Development of genomics and gene disruption for Polysphondylium violaceum indicates a role for the polyketide synthase stlB in stalk morphogenesis.</title>
        <authorList>
            <person name="Narita B."/>
            <person name="Kawabe Y."/>
            <person name="Kin K."/>
            <person name="Saito T."/>
            <person name="Gibbs R."/>
            <person name="Kuspa A."/>
            <person name="Muzny D."/>
            <person name="Queller D."/>
            <person name="Richards S."/>
            <person name="Strassman J."/>
            <person name="Sucgang R."/>
            <person name="Worley K."/>
            <person name="Schaap P."/>
        </authorList>
    </citation>
    <scope>NUCLEOTIDE SEQUENCE</scope>
    <source>
        <strain evidence="2">QSvi11</strain>
    </source>
</reference>
<feature type="compositionally biased region" description="Acidic residues" evidence="1">
    <location>
        <begin position="13"/>
        <end position="28"/>
    </location>
</feature>
<dbReference type="InterPro" id="IPR036770">
    <property type="entry name" value="Ankyrin_rpt-contain_sf"/>
</dbReference>
<dbReference type="SUPFAM" id="SSF48403">
    <property type="entry name" value="Ankyrin repeat"/>
    <property type="match status" value="1"/>
</dbReference>
<accession>A0A8J4PK26</accession>
<dbReference type="AlphaFoldDB" id="A0A8J4PK26"/>
<feature type="non-terminal residue" evidence="2">
    <location>
        <position position="1"/>
    </location>
</feature>
<name>A0A8J4PK26_9MYCE</name>
<dbReference type="Gene3D" id="1.25.40.20">
    <property type="entry name" value="Ankyrin repeat-containing domain"/>
    <property type="match status" value="1"/>
</dbReference>
<evidence type="ECO:0000313" key="3">
    <source>
        <dbReference type="Proteomes" id="UP000695562"/>
    </source>
</evidence>
<protein>
    <recommendedName>
        <fullName evidence="4">Ankyrin repeat-containing protein</fullName>
    </recommendedName>
</protein>
<organism evidence="2 3">
    <name type="scientific">Polysphondylium violaceum</name>
    <dbReference type="NCBI Taxonomy" id="133409"/>
    <lineage>
        <taxon>Eukaryota</taxon>
        <taxon>Amoebozoa</taxon>
        <taxon>Evosea</taxon>
        <taxon>Eumycetozoa</taxon>
        <taxon>Dictyostelia</taxon>
        <taxon>Dictyosteliales</taxon>
        <taxon>Dictyosteliaceae</taxon>
        <taxon>Polysphondylium</taxon>
    </lineage>
</organism>
<proteinExistence type="predicted"/>
<sequence>TKKMKKYYILYEQGDDYTDNEQSEEEQVNDSIESPKDESCSDSENEDPREEENDKQANTAERLLYAIQSSDLKSIKECLDKIDDANLKESPISDDANRTLLHEAAERDNVKVFKLVYQGKDDINGYSNREDISTHDELIKKDANNNTILSIAINNQNWDLCDYLHSENINEATLNQLYNHLDNEEQLKQLVDNLLNKGGKRFLPHLLKYSCDLMKNIADSDTLYEEADNNLRAQIYYILSQWEEENGSNKLVQAIKYIEEAIKLDISAKDKKLYIAYYAALLLASGISKRNSKPNLLYLLTMSIP</sequence>
<keyword evidence="3" id="KW-1185">Reference proteome</keyword>
<dbReference type="EMBL" id="AJWJ01001005">
    <property type="protein sequence ID" value="KAF2068408.1"/>
    <property type="molecule type" value="Genomic_DNA"/>
</dbReference>
<dbReference type="Proteomes" id="UP000695562">
    <property type="component" value="Unassembled WGS sequence"/>
</dbReference>
<evidence type="ECO:0008006" key="4">
    <source>
        <dbReference type="Google" id="ProtNLM"/>
    </source>
</evidence>
<evidence type="ECO:0000256" key="1">
    <source>
        <dbReference type="SAM" id="MobiDB-lite"/>
    </source>
</evidence>
<feature type="region of interest" description="Disordered" evidence="1">
    <location>
        <begin position="12"/>
        <end position="58"/>
    </location>
</feature>